<name>A0ABN8MR33_9CNID</name>
<evidence type="ECO:0000259" key="1">
    <source>
        <dbReference type="Pfam" id="PF00248"/>
    </source>
</evidence>
<dbReference type="SUPFAM" id="SSF51430">
    <property type="entry name" value="NAD(P)-linked oxidoreductase"/>
    <property type="match status" value="1"/>
</dbReference>
<sequence>MDTIQLNNGKSIPCLGLGTWKSRPGQVGNAVEVAIKAGYRHIDCAAIYGNEKEIGDVLKSCLGATVAREELFVTSKLWNTKHNPKDVRPALMNTLKDLGLDYLDLYLIHWPLSFKDGDERFPKDEQGNMIYAYHDPCDTWKAMEELVDDGLVKAIGLSNFNSKQVDDIIEKGRIKPAVNQVECHPYLNQAELVEHCKKKGVVGEAIIPHSIKFTVVHTHESASLWQENVIAIVTLLQLISSKNVTLAGTNKADTALFRVHSNITVFDFELSADEMKLIESFNIPFRACIPMIEVEGKRVARDAGHPHYPFNIPF</sequence>
<keyword evidence="3" id="KW-1185">Reference proteome</keyword>
<gene>
    <name evidence="2" type="ORF">PEVE_00038251</name>
</gene>
<proteinExistence type="predicted"/>
<protein>
    <recommendedName>
        <fullName evidence="1">NADP-dependent oxidoreductase domain-containing protein</fullName>
    </recommendedName>
</protein>
<dbReference type="Gene3D" id="3.20.20.100">
    <property type="entry name" value="NADP-dependent oxidoreductase domain"/>
    <property type="match status" value="1"/>
</dbReference>
<accession>A0ABN8MR33</accession>
<dbReference type="PIRSF" id="PIRSF000097">
    <property type="entry name" value="AKR"/>
    <property type="match status" value="1"/>
</dbReference>
<evidence type="ECO:0000313" key="2">
    <source>
        <dbReference type="EMBL" id="CAH3030610.1"/>
    </source>
</evidence>
<dbReference type="PANTHER" id="PTHR11732">
    <property type="entry name" value="ALDO/KETO REDUCTASE"/>
    <property type="match status" value="1"/>
</dbReference>
<dbReference type="InterPro" id="IPR036812">
    <property type="entry name" value="NAD(P)_OxRdtase_dom_sf"/>
</dbReference>
<dbReference type="PROSITE" id="PS00062">
    <property type="entry name" value="ALDOKETO_REDUCTASE_2"/>
    <property type="match status" value="1"/>
</dbReference>
<dbReference type="PROSITE" id="PS00798">
    <property type="entry name" value="ALDOKETO_REDUCTASE_1"/>
    <property type="match status" value="1"/>
</dbReference>
<dbReference type="Pfam" id="PF00248">
    <property type="entry name" value="Aldo_ket_red"/>
    <property type="match status" value="1"/>
</dbReference>
<feature type="domain" description="NADP-dependent oxidoreductase" evidence="1">
    <location>
        <begin position="15"/>
        <end position="202"/>
    </location>
</feature>
<organism evidence="2 3">
    <name type="scientific">Porites evermanni</name>
    <dbReference type="NCBI Taxonomy" id="104178"/>
    <lineage>
        <taxon>Eukaryota</taxon>
        <taxon>Metazoa</taxon>
        <taxon>Cnidaria</taxon>
        <taxon>Anthozoa</taxon>
        <taxon>Hexacorallia</taxon>
        <taxon>Scleractinia</taxon>
        <taxon>Fungiina</taxon>
        <taxon>Poritidae</taxon>
        <taxon>Porites</taxon>
    </lineage>
</organism>
<comment type="caution">
    <text evidence="2">The sequence shown here is derived from an EMBL/GenBank/DDBJ whole genome shotgun (WGS) entry which is preliminary data.</text>
</comment>
<evidence type="ECO:0000313" key="3">
    <source>
        <dbReference type="Proteomes" id="UP001159427"/>
    </source>
</evidence>
<reference evidence="2 3" key="1">
    <citation type="submission" date="2022-05" db="EMBL/GenBank/DDBJ databases">
        <authorList>
            <consortium name="Genoscope - CEA"/>
            <person name="William W."/>
        </authorList>
    </citation>
    <scope>NUCLEOTIDE SEQUENCE [LARGE SCALE GENOMIC DNA]</scope>
</reference>
<dbReference type="PRINTS" id="PR00069">
    <property type="entry name" value="ALDKETRDTASE"/>
</dbReference>
<dbReference type="InterPro" id="IPR023210">
    <property type="entry name" value="NADP_OxRdtase_dom"/>
</dbReference>
<dbReference type="InterPro" id="IPR018170">
    <property type="entry name" value="Aldo/ket_reductase_CS"/>
</dbReference>
<dbReference type="Proteomes" id="UP001159427">
    <property type="component" value="Unassembled WGS sequence"/>
</dbReference>
<dbReference type="EMBL" id="CALNXI010000644">
    <property type="protein sequence ID" value="CAH3030610.1"/>
    <property type="molecule type" value="Genomic_DNA"/>
</dbReference>
<dbReference type="InterPro" id="IPR020471">
    <property type="entry name" value="AKR"/>
</dbReference>